<protein>
    <submittedName>
        <fullName evidence="1">Uncharacterized protein</fullName>
    </submittedName>
</protein>
<dbReference type="AlphaFoldDB" id="U4L496"/>
<dbReference type="OrthoDB" id="194358at2759"/>
<organism evidence="1 2">
    <name type="scientific">Pyronema omphalodes (strain CBS 100304)</name>
    <name type="common">Pyronema confluens</name>
    <dbReference type="NCBI Taxonomy" id="1076935"/>
    <lineage>
        <taxon>Eukaryota</taxon>
        <taxon>Fungi</taxon>
        <taxon>Dikarya</taxon>
        <taxon>Ascomycota</taxon>
        <taxon>Pezizomycotina</taxon>
        <taxon>Pezizomycetes</taxon>
        <taxon>Pezizales</taxon>
        <taxon>Pyronemataceae</taxon>
        <taxon>Pyronema</taxon>
    </lineage>
</organism>
<evidence type="ECO:0000313" key="1">
    <source>
        <dbReference type="EMBL" id="CCX11724.1"/>
    </source>
</evidence>
<proteinExistence type="predicted"/>
<gene>
    <name evidence="1" type="ORF">PCON_11318</name>
</gene>
<keyword evidence="2" id="KW-1185">Reference proteome</keyword>
<evidence type="ECO:0000313" key="2">
    <source>
        <dbReference type="Proteomes" id="UP000018144"/>
    </source>
</evidence>
<sequence>MRRSKIKGPGPENLLLNIAEVAEILSDLEVAHQFQLQFMKSLNGAGMKLFLYEGLDSDLASCVDALKRMDHIGKAIQTTNSSKIDTLFQRASNMITIDEAARARKQGASIKRLTWITSLYGMNIDIIQKKNALDKRFMDIDSCIYHGYDCCQYPQRSETVIRLHCKNFPQNQDF</sequence>
<name>U4L496_PYROM</name>
<accession>U4L496</accession>
<reference evidence="1 2" key="1">
    <citation type="journal article" date="2013" name="PLoS Genet.">
        <title>The genome and development-dependent transcriptomes of Pyronema confluens: a window into fungal evolution.</title>
        <authorList>
            <person name="Traeger S."/>
            <person name="Altegoer F."/>
            <person name="Freitag M."/>
            <person name="Gabaldon T."/>
            <person name="Kempken F."/>
            <person name="Kumar A."/>
            <person name="Marcet-Houben M."/>
            <person name="Poggeler S."/>
            <person name="Stajich J.E."/>
            <person name="Nowrousian M."/>
        </authorList>
    </citation>
    <scope>NUCLEOTIDE SEQUENCE [LARGE SCALE GENOMIC DNA]</scope>
    <source>
        <strain evidence="2">CBS 100304</strain>
        <tissue evidence="1">Vegetative mycelium</tissue>
    </source>
</reference>
<dbReference type="EMBL" id="HF935642">
    <property type="protein sequence ID" value="CCX11724.1"/>
    <property type="molecule type" value="Genomic_DNA"/>
</dbReference>
<dbReference type="Proteomes" id="UP000018144">
    <property type="component" value="Unassembled WGS sequence"/>
</dbReference>